<evidence type="ECO:0000313" key="2">
    <source>
        <dbReference type="EMBL" id="SFJ22672.1"/>
    </source>
</evidence>
<gene>
    <name evidence="2" type="ORF">SAMN05421852_10633</name>
</gene>
<keyword evidence="1" id="KW-1133">Transmembrane helix</keyword>
<evidence type="ECO:0000256" key="1">
    <source>
        <dbReference type="SAM" id="Phobius"/>
    </source>
</evidence>
<feature type="transmembrane region" description="Helical" evidence="1">
    <location>
        <begin position="22"/>
        <end position="43"/>
    </location>
</feature>
<organism evidence="2 3">
    <name type="scientific">Thermoflavimicrobium dichotomicum</name>
    <dbReference type="NCBI Taxonomy" id="46223"/>
    <lineage>
        <taxon>Bacteria</taxon>
        <taxon>Bacillati</taxon>
        <taxon>Bacillota</taxon>
        <taxon>Bacilli</taxon>
        <taxon>Bacillales</taxon>
        <taxon>Thermoactinomycetaceae</taxon>
        <taxon>Thermoflavimicrobium</taxon>
    </lineage>
</organism>
<accession>A0A1I3PME0</accession>
<dbReference type="RefSeq" id="WP_139203293.1">
    <property type="nucleotide sequence ID" value="NZ_FORR01000006.1"/>
</dbReference>
<dbReference type="AlphaFoldDB" id="A0A1I3PME0"/>
<dbReference type="Proteomes" id="UP000199545">
    <property type="component" value="Unassembled WGS sequence"/>
</dbReference>
<keyword evidence="1" id="KW-0472">Membrane</keyword>
<keyword evidence="1" id="KW-0812">Transmembrane</keyword>
<keyword evidence="3" id="KW-1185">Reference proteome</keyword>
<sequence>MSNHQDVREEERYDALYGVKGFNWSFGILFLVFIIATVVKYMMD</sequence>
<evidence type="ECO:0000313" key="3">
    <source>
        <dbReference type="Proteomes" id="UP000199545"/>
    </source>
</evidence>
<proteinExistence type="predicted"/>
<dbReference type="EMBL" id="FORR01000006">
    <property type="protein sequence ID" value="SFJ22672.1"/>
    <property type="molecule type" value="Genomic_DNA"/>
</dbReference>
<reference evidence="2 3" key="1">
    <citation type="submission" date="2016-10" db="EMBL/GenBank/DDBJ databases">
        <authorList>
            <person name="de Groot N.N."/>
        </authorList>
    </citation>
    <scope>NUCLEOTIDE SEQUENCE [LARGE SCALE GENOMIC DNA]</scope>
    <source>
        <strain evidence="2 3">DSM 44778</strain>
    </source>
</reference>
<name>A0A1I3PME0_9BACL</name>
<protein>
    <submittedName>
        <fullName evidence="2">YqzM-like protein</fullName>
    </submittedName>
</protein>